<proteinExistence type="predicted"/>
<feature type="domain" description="Endonuclease GajA/Old nuclease/RecF-like AAA" evidence="1">
    <location>
        <begin position="236"/>
        <end position="319"/>
    </location>
</feature>
<dbReference type="InterPro" id="IPR041685">
    <property type="entry name" value="AAA_GajA/Old/RecF-like"/>
</dbReference>
<evidence type="ECO:0000259" key="2">
    <source>
        <dbReference type="Pfam" id="PF20469"/>
    </source>
</evidence>
<dbReference type="InterPro" id="IPR051396">
    <property type="entry name" value="Bact_Antivir_Def_Nuclease"/>
</dbReference>
<dbReference type="Pfam" id="PF13175">
    <property type="entry name" value="AAA_15"/>
    <property type="match status" value="1"/>
</dbReference>
<organism evidence="3 4">
    <name type="scientific">Micromonospora sicca</name>
    <dbReference type="NCBI Taxonomy" id="2202420"/>
    <lineage>
        <taxon>Bacteria</taxon>
        <taxon>Bacillati</taxon>
        <taxon>Actinomycetota</taxon>
        <taxon>Actinomycetes</taxon>
        <taxon>Micromonosporales</taxon>
        <taxon>Micromonosporaceae</taxon>
        <taxon>Micromonospora</taxon>
    </lineage>
</organism>
<dbReference type="AlphaFoldDB" id="A0A317DF61"/>
<comment type="caution">
    <text evidence="3">The sequence shown here is derived from an EMBL/GenBank/DDBJ whole genome shotgun (WGS) entry which is preliminary data.</text>
</comment>
<dbReference type="PANTHER" id="PTHR43581:SF4">
    <property type="entry name" value="ATP_GTP PHOSPHATASE"/>
    <property type="match status" value="1"/>
</dbReference>
<evidence type="ECO:0000313" key="4">
    <source>
        <dbReference type="Proteomes" id="UP000246050"/>
    </source>
</evidence>
<dbReference type="InterPro" id="IPR034139">
    <property type="entry name" value="TOPRIM_OLD"/>
</dbReference>
<feature type="domain" description="OLD protein-like TOPRIM" evidence="2">
    <location>
        <begin position="387"/>
        <end position="460"/>
    </location>
</feature>
<dbReference type="SUPFAM" id="SSF52540">
    <property type="entry name" value="P-loop containing nucleoside triphosphate hydrolases"/>
    <property type="match status" value="1"/>
</dbReference>
<accession>A0A317DF61</accession>
<protein>
    <submittedName>
        <fullName evidence="3">Uncharacterized protein</fullName>
    </submittedName>
</protein>
<reference evidence="3 4" key="1">
    <citation type="submission" date="2018-05" db="EMBL/GenBank/DDBJ databases">
        <title>Micromonosporas from Atacama Desert.</title>
        <authorList>
            <person name="Carro L."/>
            <person name="Golinska P."/>
            <person name="Klenk H.-P."/>
            <person name="Goodfellow M."/>
        </authorList>
    </citation>
    <scope>NUCLEOTIDE SEQUENCE [LARGE SCALE GENOMIC DNA]</scope>
    <source>
        <strain evidence="3 4">4G51</strain>
    </source>
</reference>
<name>A0A317DF61_9ACTN</name>
<dbReference type="Gene3D" id="3.40.50.300">
    <property type="entry name" value="P-loop containing nucleotide triphosphate hydrolases"/>
    <property type="match status" value="1"/>
</dbReference>
<evidence type="ECO:0000313" key="3">
    <source>
        <dbReference type="EMBL" id="PWR13388.1"/>
    </source>
</evidence>
<dbReference type="InterPro" id="IPR027417">
    <property type="entry name" value="P-loop_NTPase"/>
</dbReference>
<sequence>MTVLLGENSAGKSGATDALRMLTEPLDGRRSLWADDNDVCRTGDHASFTLRMALRGTAFELAPYSDAFAPSPRTGEAEARYALTYEPPGAAETRGRMSWTAGSGAVADDPDPGARSRLRHVYLPPLRDAARELGPAGSSRIRAIVERMLADEAFVDEAGDRHDRTRFQSEVGEHLRRIELNTVLVRASQKVNEPLTELTSGAHEHITDLGYGRADLTSLVRGLRMRMADAGVEPRDLAESGMGYANLAFIATVLTHLHAAAQADLTLLLVEEPEAHLHPQLQAVLLDYLARTARDSQRTTDNGWLGRIQVVVTTHAPLLAAHTDVDDIVVLQRRPVTAPQNATSDPPGRAAPVRFTASAVAVAELGLDPADRARVNRYLDATRSSMLFGPRTVLVEGIAEALLLPAMARTLFTGRDWTRFIGSTIVAIDGVDFGPYLRMLLTMTPSGRIANRVAVLTDTDPGKRHDPVGALRRLIHTLGATDAAAVFASPSTLEPELLDAGNTAFWPAWSAQRPTAGPRLKTRVDAAADADERARILISAMKKTRLRKGDFAQNFLDHTTTDGHALQVPAYIREALTWLVAPLP</sequence>
<dbReference type="Pfam" id="PF20469">
    <property type="entry name" value="OLD-like_TOPRIM"/>
    <property type="match status" value="1"/>
</dbReference>
<dbReference type="CDD" id="cd01026">
    <property type="entry name" value="TOPRIM_OLD"/>
    <property type="match status" value="1"/>
</dbReference>
<dbReference type="PANTHER" id="PTHR43581">
    <property type="entry name" value="ATP/GTP PHOSPHATASE"/>
    <property type="match status" value="1"/>
</dbReference>
<evidence type="ECO:0000259" key="1">
    <source>
        <dbReference type="Pfam" id="PF13175"/>
    </source>
</evidence>
<gene>
    <name evidence="3" type="ORF">DKT69_20935</name>
</gene>
<dbReference type="Proteomes" id="UP000246050">
    <property type="component" value="Unassembled WGS sequence"/>
</dbReference>
<dbReference type="EMBL" id="QGKS01000264">
    <property type="protein sequence ID" value="PWR13388.1"/>
    <property type="molecule type" value="Genomic_DNA"/>
</dbReference>